<dbReference type="Proteomes" id="UP000652761">
    <property type="component" value="Unassembled WGS sequence"/>
</dbReference>
<dbReference type="OrthoDB" id="676843at2759"/>
<evidence type="ECO:0000256" key="1">
    <source>
        <dbReference type="SAM" id="Coils"/>
    </source>
</evidence>
<sequence length="595" mass="67782">MGVPPVFPYNGRQTYVEGRRLGSVVAQASGQENSSKDTNIESTILASSTIHNKLPMGVPPVFPYNGRQTYVEGRRLGSVVAQASGQENSSKDTNIESTILASSTIHNKLPMGVPPGVRHNGVQMDCHENREKNFSIQFDGQQIHVEERRFGSLATQGNVPMNERCFPTSTPTNHNSGEANCQVFMSNETLEAINRAETELEFTLADLSRESDQQVHLSREVLEAYSEEMNNSNTDTTTTTFPSNYTLRKTRGPTQETAVTPPKGQRWKCLIIDGQPVGQAACKLAIILGLYARMEGYFPPYKQWKEQSPQSFKDVMKDIMRDYDFVDIEGMQANMAIVTHFCYESLKKKVRDWRFWLKTHYYIDGVPDEVVMKAPDKRVTQKNWELLLKYWERDDKILEAERNKRNRGEDRATHTLGAKSIARHNHDEREKLGDDYTSLGAYLKAHQTKNGDYPNEYTQAMCEKVRLTCVERDITNSSDPCILSPILDIVYKGHHGGYERGRGLGWSRAVPWSKLEATASNESVQHLTHELQNARAEIEAMHVREKEMEARERDMQTRLERMEALLLAAIYHMGKLLIPIFHVDQRCNLNPNDIH</sequence>
<dbReference type="EMBL" id="NMUH01015187">
    <property type="protein sequence ID" value="MQM23142.1"/>
    <property type="molecule type" value="Genomic_DNA"/>
</dbReference>
<feature type="region of interest" description="Disordered" evidence="2">
    <location>
        <begin position="229"/>
        <end position="261"/>
    </location>
</feature>
<evidence type="ECO:0000313" key="3">
    <source>
        <dbReference type="EMBL" id="MQM23142.1"/>
    </source>
</evidence>
<keyword evidence="1" id="KW-0175">Coiled coil</keyword>
<evidence type="ECO:0000313" key="4">
    <source>
        <dbReference type="Proteomes" id="UP000652761"/>
    </source>
</evidence>
<dbReference type="Pfam" id="PF03004">
    <property type="entry name" value="Transposase_24"/>
    <property type="match status" value="1"/>
</dbReference>
<evidence type="ECO:0000256" key="2">
    <source>
        <dbReference type="SAM" id="MobiDB-lite"/>
    </source>
</evidence>
<dbReference type="PANTHER" id="PTHR33144:SF50">
    <property type="entry name" value="OS03G0714750 PROTEIN"/>
    <property type="match status" value="1"/>
</dbReference>
<evidence type="ECO:0008006" key="5">
    <source>
        <dbReference type="Google" id="ProtNLM"/>
    </source>
</evidence>
<feature type="coiled-coil region" evidence="1">
    <location>
        <begin position="517"/>
        <end position="565"/>
    </location>
</feature>
<reference evidence="3" key="1">
    <citation type="submission" date="2017-07" db="EMBL/GenBank/DDBJ databases">
        <title>Taro Niue Genome Assembly and Annotation.</title>
        <authorList>
            <person name="Atibalentja N."/>
            <person name="Keating K."/>
            <person name="Fields C.J."/>
        </authorList>
    </citation>
    <scope>NUCLEOTIDE SEQUENCE</scope>
    <source>
        <strain evidence="3">Niue_2</strain>
        <tissue evidence="3">Leaf</tissue>
    </source>
</reference>
<comment type="caution">
    <text evidence="3">The sequence shown here is derived from an EMBL/GenBank/DDBJ whole genome shotgun (WGS) entry which is preliminary data.</text>
</comment>
<protein>
    <recommendedName>
        <fullName evidence="5">Transposase</fullName>
    </recommendedName>
</protein>
<accession>A0A843XVM0</accession>
<proteinExistence type="predicted"/>
<dbReference type="PANTHER" id="PTHR33144">
    <property type="entry name" value="OS10G0409366 PROTEIN-RELATED"/>
    <property type="match status" value="1"/>
</dbReference>
<name>A0A843XVM0_COLES</name>
<gene>
    <name evidence="3" type="ORF">Taro_056205</name>
</gene>
<dbReference type="AlphaFoldDB" id="A0A843XVM0"/>
<keyword evidence="4" id="KW-1185">Reference proteome</keyword>
<dbReference type="InterPro" id="IPR004252">
    <property type="entry name" value="Probable_transposase_24"/>
</dbReference>
<organism evidence="3 4">
    <name type="scientific">Colocasia esculenta</name>
    <name type="common">Wild taro</name>
    <name type="synonym">Arum esculentum</name>
    <dbReference type="NCBI Taxonomy" id="4460"/>
    <lineage>
        <taxon>Eukaryota</taxon>
        <taxon>Viridiplantae</taxon>
        <taxon>Streptophyta</taxon>
        <taxon>Embryophyta</taxon>
        <taxon>Tracheophyta</taxon>
        <taxon>Spermatophyta</taxon>
        <taxon>Magnoliopsida</taxon>
        <taxon>Liliopsida</taxon>
        <taxon>Araceae</taxon>
        <taxon>Aroideae</taxon>
        <taxon>Colocasieae</taxon>
        <taxon>Colocasia</taxon>
    </lineage>
</organism>
<feature type="compositionally biased region" description="Low complexity" evidence="2">
    <location>
        <begin position="230"/>
        <end position="246"/>
    </location>
</feature>